<reference evidence="2 3" key="2">
    <citation type="submission" date="2018-11" db="EMBL/GenBank/DDBJ databases">
        <authorList>
            <consortium name="Pathogen Informatics"/>
        </authorList>
    </citation>
    <scope>NUCLEOTIDE SEQUENCE [LARGE SCALE GENOMIC DNA]</scope>
</reference>
<accession>A0A0N5D052</accession>
<dbReference type="WBParaSite" id="TCLT_0000616001-mRNA-1">
    <property type="protein sequence ID" value="TCLT_0000616001-mRNA-1"/>
    <property type="gene ID" value="TCLT_0000616001"/>
</dbReference>
<evidence type="ECO:0000256" key="1">
    <source>
        <dbReference type="SAM" id="MobiDB-lite"/>
    </source>
</evidence>
<dbReference type="STRING" id="103827.A0A0N5D052"/>
<gene>
    <name evidence="2" type="ORF">TCLT_LOCUS6149</name>
</gene>
<keyword evidence="3" id="KW-1185">Reference proteome</keyword>
<organism evidence="4">
    <name type="scientific">Thelazia callipaeda</name>
    <name type="common">Oriental eyeworm</name>
    <name type="synonym">Parasitic nematode</name>
    <dbReference type="NCBI Taxonomy" id="103827"/>
    <lineage>
        <taxon>Eukaryota</taxon>
        <taxon>Metazoa</taxon>
        <taxon>Ecdysozoa</taxon>
        <taxon>Nematoda</taxon>
        <taxon>Chromadorea</taxon>
        <taxon>Rhabditida</taxon>
        <taxon>Spirurina</taxon>
        <taxon>Spiruromorpha</taxon>
        <taxon>Thelazioidea</taxon>
        <taxon>Thelaziidae</taxon>
        <taxon>Thelazia</taxon>
    </lineage>
</organism>
<evidence type="ECO:0000313" key="4">
    <source>
        <dbReference type="WBParaSite" id="TCLT_0000616001-mRNA-1"/>
    </source>
</evidence>
<evidence type="ECO:0000313" key="2">
    <source>
        <dbReference type="EMBL" id="VDN03474.1"/>
    </source>
</evidence>
<reference evidence="4" key="1">
    <citation type="submission" date="2017-02" db="UniProtKB">
        <authorList>
            <consortium name="WormBaseParasite"/>
        </authorList>
    </citation>
    <scope>IDENTIFICATION</scope>
</reference>
<sequence length="290" mass="32809">MHQCLSGIELIISTLCGNQSTGTPSNMVHWGIHMTTKMPIVAQRSKFSCLKIYDDSTSSSDENGDRLKKNSSSNKIKKCGDQAVAGRSGLVVHPVPQRPKKRGKKKKKDCEQAAQNIQEFTHCLRESLPSNADVENSNSTEDKSEQPKSAIEMLVSELDSKATDLLTKNDGPQKVVRARYNFFRENLTLYPKELQLVALYRLKLLEMHQNLVAETQARLQTEAELIKYKSRYKKLCELLKDAEVNEKTHMAAELEKARVVESELSTEIGELRGELMQAQSKIRSLEMKRK</sequence>
<protein>
    <submittedName>
        <fullName evidence="4">DUF4201 domain-containing protein</fullName>
    </submittedName>
</protein>
<feature type="compositionally biased region" description="Polar residues" evidence="1">
    <location>
        <begin position="128"/>
        <end position="139"/>
    </location>
</feature>
<name>A0A0N5D052_THECL</name>
<dbReference type="OrthoDB" id="5864420at2759"/>
<feature type="region of interest" description="Disordered" evidence="1">
    <location>
        <begin position="128"/>
        <end position="148"/>
    </location>
</feature>
<dbReference type="Proteomes" id="UP000276776">
    <property type="component" value="Unassembled WGS sequence"/>
</dbReference>
<dbReference type="EMBL" id="UYYF01004394">
    <property type="protein sequence ID" value="VDN03474.1"/>
    <property type="molecule type" value="Genomic_DNA"/>
</dbReference>
<proteinExistence type="predicted"/>
<evidence type="ECO:0000313" key="3">
    <source>
        <dbReference type="Proteomes" id="UP000276776"/>
    </source>
</evidence>
<feature type="region of interest" description="Disordered" evidence="1">
    <location>
        <begin position="56"/>
        <end position="77"/>
    </location>
</feature>
<dbReference type="AlphaFoldDB" id="A0A0N5D052"/>
<dbReference type="OMA" id="SRSKFAC"/>